<dbReference type="InterPro" id="IPR011006">
    <property type="entry name" value="CheY-like_superfamily"/>
</dbReference>
<proteinExistence type="predicted"/>
<dbReference type="PANTHER" id="PTHR48111">
    <property type="entry name" value="REGULATOR OF RPOS"/>
    <property type="match status" value="1"/>
</dbReference>
<keyword evidence="8" id="KW-0614">Plasmid</keyword>
<dbReference type="Pfam" id="PF00072">
    <property type="entry name" value="Response_reg"/>
    <property type="match status" value="1"/>
</dbReference>
<keyword evidence="5" id="KW-0804">Transcription</keyword>
<evidence type="ECO:0000256" key="5">
    <source>
        <dbReference type="ARBA" id="ARBA00023163"/>
    </source>
</evidence>
<protein>
    <submittedName>
        <fullName evidence="8">Response regulator</fullName>
    </submittedName>
</protein>
<reference evidence="9" key="2">
    <citation type="journal article" date="2023" name="MicrobiologyOpen">
        <title>Genomics of the tumorigenes clade of the family Rhizobiaceae and description of Rhizobium rhododendri sp. nov.</title>
        <authorList>
            <person name="Kuzmanovic N."/>
            <person name="diCenzo G.C."/>
            <person name="Bunk B."/>
            <person name="Sproeer C."/>
            <person name="Fruehling A."/>
            <person name="Neumann-Schaal M."/>
            <person name="Overmann J."/>
            <person name="Smalla K."/>
        </authorList>
    </citation>
    <scope>NUCLEOTIDE SEQUENCE [LARGE SCALE GENOMIC DNA]</scope>
    <source>
        <strain evidence="9">1078</strain>
        <plasmid evidence="9">unnamed2</plasmid>
    </source>
</reference>
<feature type="domain" description="Response regulatory" evidence="7">
    <location>
        <begin position="2"/>
        <end position="116"/>
    </location>
</feature>
<dbReference type="GO" id="GO:0000976">
    <property type="term" value="F:transcription cis-regulatory region binding"/>
    <property type="evidence" value="ECO:0007669"/>
    <property type="project" value="TreeGrafter"/>
</dbReference>
<dbReference type="RefSeq" id="WP_111221035.1">
    <property type="nucleotide sequence ID" value="NZ_CP117259.1"/>
</dbReference>
<keyword evidence="1 6" id="KW-0597">Phosphoprotein</keyword>
<evidence type="ECO:0000256" key="4">
    <source>
        <dbReference type="ARBA" id="ARBA00023125"/>
    </source>
</evidence>
<keyword evidence="3" id="KW-0805">Transcription regulation</keyword>
<keyword evidence="9" id="KW-1185">Reference proteome</keyword>
<evidence type="ECO:0000256" key="6">
    <source>
        <dbReference type="PROSITE-ProRule" id="PRU00169"/>
    </source>
</evidence>
<keyword evidence="2" id="KW-0902">Two-component regulatory system</keyword>
<dbReference type="SMART" id="SM00448">
    <property type="entry name" value="REC"/>
    <property type="match status" value="1"/>
</dbReference>
<organism evidence="8 9">
    <name type="scientific">Rhizobium tumorigenes</name>
    <dbReference type="NCBI Taxonomy" id="2041385"/>
    <lineage>
        <taxon>Bacteria</taxon>
        <taxon>Pseudomonadati</taxon>
        <taxon>Pseudomonadota</taxon>
        <taxon>Alphaproteobacteria</taxon>
        <taxon>Hyphomicrobiales</taxon>
        <taxon>Rhizobiaceae</taxon>
        <taxon>Rhizobium/Agrobacterium group</taxon>
        <taxon>Rhizobium</taxon>
    </lineage>
</organism>
<dbReference type="SUPFAM" id="SSF52172">
    <property type="entry name" value="CheY-like"/>
    <property type="match status" value="1"/>
</dbReference>
<evidence type="ECO:0000313" key="9">
    <source>
        <dbReference type="Proteomes" id="UP000249499"/>
    </source>
</evidence>
<evidence type="ECO:0000313" key="8">
    <source>
        <dbReference type="EMBL" id="WFR99148.1"/>
    </source>
</evidence>
<sequence length="151" mass="16437">MRILLVEDNFLIGDALHDHIVADGWDVDWVLTLAAARVAADEGSYALVLLDLHLPDGSGLCLLRSLQQMSPNIPVIILSAYDQASDRIEGLKNGAIDYLTKPFDLDDALVRIRRFARSQGLATCWPSLKTIAGYGARIATGVSKKSAGRFD</sequence>
<dbReference type="GO" id="GO:0000156">
    <property type="term" value="F:phosphorelay response regulator activity"/>
    <property type="evidence" value="ECO:0007669"/>
    <property type="project" value="TreeGrafter"/>
</dbReference>
<evidence type="ECO:0000256" key="3">
    <source>
        <dbReference type="ARBA" id="ARBA00023015"/>
    </source>
</evidence>
<dbReference type="PROSITE" id="PS50110">
    <property type="entry name" value="RESPONSE_REGULATORY"/>
    <property type="match status" value="1"/>
</dbReference>
<feature type="modified residue" description="4-aspartylphosphate" evidence="6">
    <location>
        <position position="51"/>
    </location>
</feature>
<dbReference type="Gene3D" id="3.40.50.2300">
    <property type="match status" value="1"/>
</dbReference>
<geneLocation type="plasmid" evidence="8 9">
    <name>unnamed2</name>
</geneLocation>
<dbReference type="EMBL" id="CP117259">
    <property type="protein sequence ID" value="WFR99148.1"/>
    <property type="molecule type" value="Genomic_DNA"/>
</dbReference>
<gene>
    <name evidence="8" type="ORF">PR017_26260</name>
</gene>
<dbReference type="AlphaFoldDB" id="A0AAF1KA35"/>
<dbReference type="InterPro" id="IPR001789">
    <property type="entry name" value="Sig_transdc_resp-reg_receiver"/>
</dbReference>
<dbReference type="Proteomes" id="UP000249499">
    <property type="component" value="Plasmid unnamed2"/>
</dbReference>
<evidence type="ECO:0000256" key="2">
    <source>
        <dbReference type="ARBA" id="ARBA00023012"/>
    </source>
</evidence>
<dbReference type="GO" id="GO:0006355">
    <property type="term" value="P:regulation of DNA-templated transcription"/>
    <property type="evidence" value="ECO:0007669"/>
    <property type="project" value="TreeGrafter"/>
</dbReference>
<evidence type="ECO:0000259" key="7">
    <source>
        <dbReference type="PROSITE" id="PS50110"/>
    </source>
</evidence>
<reference evidence="8 9" key="1">
    <citation type="journal article" date="2018" name="Sci. Rep.">
        <title>Rhizobium tumorigenes sp. nov., a novel plant tumorigenic bacterium isolated from cane gall tumors on thornless blackberry.</title>
        <authorList>
            <person name="Kuzmanovi N."/>
            <person name="Smalla K."/>
            <person name="Gronow S."/>
            <person name="PuBawska J."/>
        </authorList>
    </citation>
    <scope>NUCLEOTIDE SEQUENCE [LARGE SCALE GENOMIC DNA]</scope>
    <source>
        <strain evidence="8 9">1078</strain>
    </source>
</reference>
<accession>A0AAF1KA35</accession>
<dbReference type="GO" id="GO:0032993">
    <property type="term" value="C:protein-DNA complex"/>
    <property type="evidence" value="ECO:0007669"/>
    <property type="project" value="TreeGrafter"/>
</dbReference>
<dbReference type="InterPro" id="IPR039420">
    <property type="entry name" value="WalR-like"/>
</dbReference>
<dbReference type="KEGG" id="rtu:PR017_26260"/>
<dbReference type="PANTHER" id="PTHR48111:SF1">
    <property type="entry name" value="TWO-COMPONENT RESPONSE REGULATOR ORR33"/>
    <property type="match status" value="1"/>
</dbReference>
<keyword evidence="4" id="KW-0238">DNA-binding</keyword>
<name>A0AAF1KA35_9HYPH</name>
<evidence type="ECO:0000256" key="1">
    <source>
        <dbReference type="ARBA" id="ARBA00022553"/>
    </source>
</evidence>
<dbReference type="GO" id="GO:0005829">
    <property type="term" value="C:cytosol"/>
    <property type="evidence" value="ECO:0007669"/>
    <property type="project" value="TreeGrafter"/>
</dbReference>